<sequence length="183" mass="21828">MNNKNKILQPNNLIIVGKFGSPYSIKGWINFFSFTEKPKNIFYYKPWFIKQKNIWKPIPIENWKIFKKKIIIKLDEINDRNKAALFTNIKIFVDCNNFTKLNNEYYWKDLIGCKVTTLTKHDIGIVKDIIETNSNDVLIIKTNIKNYKKKDILIPFLKKIIIKIDIDLKLITIDWDINLLKYN</sequence>
<proteinExistence type="inferred from homology"/>
<evidence type="ECO:0000256" key="2">
    <source>
        <dbReference type="ARBA" id="ARBA00022517"/>
    </source>
</evidence>
<feature type="domain" description="RimM N-terminal" evidence="6">
    <location>
        <begin position="16"/>
        <end position="94"/>
    </location>
</feature>
<evidence type="ECO:0000256" key="4">
    <source>
        <dbReference type="ARBA" id="ARBA00023186"/>
    </source>
</evidence>
<dbReference type="Gene3D" id="2.40.30.60">
    <property type="entry name" value="RimM"/>
    <property type="match status" value="1"/>
</dbReference>
<organism evidence="8 9">
    <name type="scientific">Candidatus Providencia siddallii</name>
    <dbReference type="NCBI Taxonomy" id="1715285"/>
    <lineage>
        <taxon>Bacteria</taxon>
        <taxon>Pseudomonadati</taxon>
        <taxon>Pseudomonadota</taxon>
        <taxon>Gammaproteobacteria</taxon>
        <taxon>Enterobacterales</taxon>
        <taxon>Morganellaceae</taxon>
        <taxon>Providencia</taxon>
    </lineage>
</organism>
<dbReference type="PANTHER" id="PTHR33692">
    <property type="entry name" value="RIBOSOME MATURATION FACTOR RIMM"/>
    <property type="match status" value="1"/>
</dbReference>
<dbReference type="PANTHER" id="PTHR33692:SF1">
    <property type="entry name" value="RIBOSOME MATURATION FACTOR RIMM"/>
    <property type="match status" value="1"/>
</dbReference>
<accession>A0ABP1CE90</accession>
<gene>
    <name evidence="5 8" type="primary">rimM</name>
    <name evidence="8" type="ORF">PRHACTZTBTEA_587</name>
</gene>
<comment type="subcellular location">
    <subcellularLocation>
        <location evidence="5">Cytoplasm</location>
    </subcellularLocation>
</comment>
<reference evidence="8" key="1">
    <citation type="submission" date="2024-04" db="EMBL/GenBank/DDBJ databases">
        <authorList>
            <person name="Manzano-Marin A."/>
            <person name="Manzano-Marin A."/>
            <person name="Alejandro Manzano Marin A."/>
        </authorList>
    </citation>
    <scope>NUCLEOTIDE SEQUENCE [LARGE SCALE GENOMIC DNA]</scope>
    <source>
        <strain evidence="8">TABTEA</strain>
    </source>
</reference>
<evidence type="ECO:0000259" key="6">
    <source>
        <dbReference type="Pfam" id="PF01782"/>
    </source>
</evidence>
<comment type="function">
    <text evidence="5">An accessory protein needed during the final step in the assembly of 30S ribosomal subunit, possibly for assembly of the head region. Essential for efficient processing of 16S rRNA. May be needed both before and after RbfA during the maturation of 16S rRNA. It has affinity for free ribosomal 30S subunits but not for 70S ribosomes.</text>
</comment>
<evidence type="ECO:0000256" key="5">
    <source>
        <dbReference type="HAMAP-Rule" id="MF_00014"/>
    </source>
</evidence>
<dbReference type="Pfam" id="PF24986">
    <property type="entry name" value="PRC_RimM"/>
    <property type="match status" value="1"/>
</dbReference>
<dbReference type="EMBL" id="OZ034688">
    <property type="protein sequence ID" value="CAL1329494.1"/>
    <property type="molecule type" value="Genomic_DNA"/>
</dbReference>
<keyword evidence="4 5" id="KW-0143">Chaperone</keyword>
<evidence type="ECO:0000259" key="7">
    <source>
        <dbReference type="Pfam" id="PF24986"/>
    </source>
</evidence>
<comment type="subunit">
    <text evidence="5">Binds ribosomal protein uS19.</text>
</comment>
<keyword evidence="3 5" id="KW-0698">rRNA processing</keyword>
<dbReference type="InterPro" id="IPR009000">
    <property type="entry name" value="Transl_B-barrel_sf"/>
</dbReference>
<evidence type="ECO:0000313" key="9">
    <source>
        <dbReference type="Proteomes" id="UP001497533"/>
    </source>
</evidence>
<feature type="domain" description="Ribosome maturation factor RimM PRC barrel" evidence="7">
    <location>
        <begin position="107"/>
        <end position="175"/>
    </location>
</feature>
<dbReference type="InterPro" id="IPR011961">
    <property type="entry name" value="RimM"/>
</dbReference>
<dbReference type="Pfam" id="PF01782">
    <property type="entry name" value="RimM"/>
    <property type="match status" value="1"/>
</dbReference>
<comment type="domain">
    <text evidence="5">The PRC barrel domain binds ribosomal protein uS19.</text>
</comment>
<dbReference type="InterPro" id="IPR056792">
    <property type="entry name" value="PRC_RimM"/>
</dbReference>
<dbReference type="NCBIfam" id="TIGR02273">
    <property type="entry name" value="16S_RimM"/>
    <property type="match status" value="1"/>
</dbReference>
<dbReference type="InterPro" id="IPR036976">
    <property type="entry name" value="RimM_N_sf"/>
</dbReference>
<dbReference type="InterPro" id="IPR002676">
    <property type="entry name" value="RimM_N"/>
</dbReference>
<keyword evidence="2 5" id="KW-0690">Ribosome biogenesis</keyword>
<dbReference type="SUPFAM" id="SSF50346">
    <property type="entry name" value="PRC-barrel domain"/>
    <property type="match status" value="1"/>
</dbReference>
<name>A0ABP1CE90_9GAMM</name>
<evidence type="ECO:0000256" key="3">
    <source>
        <dbReference type="ARBA" id="ARBA00022552"/>
    </source>
</evidence>
<keyword evidence="9" id="KW-1185">Reference proteome</keyword>
<comment type="similarity">
    <text evidence="5">Belongs to the RimM family.</text>
</comment>
<keyword evidence="1 5" id="KW-0963">Cytoplasm</keyword>
<dbReference type="SUPFAM" id="SSF50447">
    <property type="entry name" value="Translation proteins"/>
    <property type="match status" value="1"/>
</dbReference>
<dbReference type="InterPro" id="IPR011033">
    <property type="entry name" value="PRC_barrel-like_sf"/>
</dbReference>
<dbReference type="Proteomes" id="UP001497533">
    <property type="component" value="Chromosome"/>
</dbReference>
<dbReference type="RefSeq" id="WP_341764950.1">
    <property type="nucleotide sequence ID" value="NZ_OZ034688.1"/>
</dbReference>
<protein>
    <recommendedName>
        <fullName evidence="5">Ribosome maturation factor RimM</fullName>
    </recommendedName>
</protein>
<evidence type="ECO:0000313" key="8">
    <source>
        <dbReference type="EMBL" id="CAL1329494.1"/>
    </source>
</evidence>
<dbReference type="HAMAP" id="MF_00014">
    <property type="entry name" value="Ribosome_mat_RimM"/>
    <property type="match status" value="1"/>
</dbReference>
<dbReference type="Gene3D" id="2.30.30.240">
    <property type="entry name" value="PRC-barrel domain"/>
    <property type="match status" value="1"/>
</dbReference>
<evidence type="ECO:0000256" key="1">
    <source>
        <dbReference type="ARBA" id="ARBA00022490"/>
    </source>
</evidence>